<organism evidence="2 3">
    <name type="scientific">Solitalea koreensis</name>
    <dbReference type="NCBI Taxonomy" id="543615"/>
    <lineage>
        <taxon>Bacteria</taxon>
        <taxon>Pseudomonadati</taxon>
        <taxon>Bacteroidota</taxon>
        <taxon>Sphingobacteriia</taxon>
        <taxon>Sphingobacteriales</taxon>
        <taxon>Sphingobacteriaceae</taxon>
        <taxon>Solitalea</taxon>
    </lineage>
</organism>
<dbReference type="Proteomes" id="UP000315971">
    <property type="component" value="Unassembled WGS sequence"/>
</dbReference>
<feature type="signal peptide" evidence="1">
    <location>
        <begin position="1"/>
        <end position="23"/>
    </location>
</feature>
<evidence type="ECO:0000313" key="3">
    <source>
        <dbReference type="Proteomes" id="UP000315971"/>
    </source>
</evidence>
<dbReference type="PROSITE" id="PS51257">
    <property type="entry name" value="PROKAR_LIPOPROTEIN"/>
    <property type="match status" value="1"/>
</dbReference>
<name>A0A521DWG5_9SPHI</name>
<feature type="chain" id="PRO_5022242545" description="Lipoprotein" evidence="1">
    <location>
        <begin position="24"/>
        <end position="106"/>
    </location>
</feature>
<evidence type="ECO:0000313" key="2">
    <source>
        <dbReference type="EMBL" id="SMO76079.1"/>
    </source>
</evidence>
<dbReference type="EMBL" id="FXSZ01000009">
    <property type="protein sequence ID" value="SMO76079.1"/>
    <property type="molecule type" value="Genomic_DNA"/>
</dbReference>
<evidence type="ECO:0000256" key="1">
    <source>
        <dbReference type="SAM" id="SignalP"/>
    </source>
</evidence>
<accession>A0A521DWG5</accession>
<evidence type="ECO:0008006" key="4">
    <source>
        <dbReference type="Google" id="ProtNLM"/>
    </source>
</evidence>
<dbReference type="AlphaFoldDB" id="A0A521DWG5"/>
<reference evidence="2 3" key="1">
    <citation type="submission" date="2017-05" db="EMBL/GenBank/DDBJ databases">
        <authorList>
            <person name="Varghese N."/>
            <person name="Submissions S."/>
        </authorList>
    </citation>
    <scope>NUCLEOTIDE SEQUENCE [LARGE SCALE GENOMIC DNA]</scope>
    <source>
        <strain evidence="2 3">DSM 21342</strain>
    </source>
</reference>
<sequence>MKKIKSFLLLLSFAMLFFSCNNNNDIPGYTQGVIRFTSPTGSDPNNGCGYVIDINGATYSPVSLDSKYQVNNMVVYVQYQTTGQRVTCKDAPNGLEQISIQNIRSK</sequence>
<keyword evidence="1" id="KW-0732">Signal</keyword>
<gene>
    <name evidence="2" type="ORF">SAMN06265350_10923</name>
</gene>
<keyword evidence="3" id="KW-1185">Reference proteome</keyword>
<proteinExistence type="predicted"/>
<dbReference type="RefSeq" id="WP_142604430.1">
    <property type="nucleotide sequence ID" value="NZ_FXSZ01000009.1"/>
</dbReference>
<protein>
    <recommendedName>
        <fullName evidence="4">Lipoprotein</fullName>
    </recommendedName>
</protein>